<accession>A0A8K2A0B6</accession>
<comment type="caution">
    <text evidence="3">The sequence shown here is derived from an EMBL/GenBank/DDBJ whole genome shotgun (WGS) entry which is preliminary data.</text>
</comment>
<evidence type="ECO:0000313" key="3">
    <source>
        <dbReference type="EMBL" id="NCJ07407.1"/>
    </source>
</evidence>
<dbReference type="Proteomes" id="UP000607397">
    <property type="component" value="Unassembled WGS sequence"/>
</dbReference>
<gene>
    <name evidence="3" type="ORF">GS597_12990</name>
</gene>
<protein>
    <recommendedName>
        <fullName evidence="2">SWIM-type domain-containing protein</fullName>
    </recommendedName>
</protein>
<keyword evidence="4" id="KW-1185">Reference proteome</keyword>
<feature type="domain" description="SWIM-type" evidence="2">
    <location>
        <begin position="80"/>
        <end position="130"/>
    </location>
</feature>
<dbReference type="GO" id="GO:0008270">
    <property type="term" value="F:zinc ion binding"/>
    <property type="evidence" value="ECO:0007669"/>
    <property type="project" value="UniProtKB-KW"/>
</dbReference>
<keyword evidence="1" id="KW-0863">Zinc-finger</keyword>
<organism evidence="3 4">
    <name type="scientific">Petrachloros mirabilis ULC683</name>
    <dbReference type="NCBI Taxonomy" id="2781853"/>
    <lineage>
        <taxon>Bacteria</taxon>
        <taxon>Bacillati</taxon>
        <taxon>Cyanobacteriota</taxon>
        <taxon>Cyanophyceae</taxon>
        <taxon>Synechococcales</taxon>
        <taxon>Petrachlorosaceae</taxon>
        <taxon>Petrachloros</taxon>
        <taxon>Petrachloros mirabilis</taxon>
    </lineage>
</organism>
<keyword evidence="1" id="KW-0479">Metal-binding</keyword>
<evidence type="ECO:0000259" key="2">
    <source>
        <dbReference type="PROSITE" id="PS50966"/>
    </source>
</evidence>
<evidence type="ECO:0000256" key="1">
    <source>
        <dbReference type="PROSITE-ProRule" id="PRU00325"/>
    </source>
</evidence>
<reference evidence="3" key="1">
    <citation type="submission" date="2019-12" db="EMBL/GenBank/DDBJ databases">
        <title>High-Quality draft genome sequences of three cyanobacteria isolated from the limestone walls of the Old Cathedral of Coimbra.</title>
        <authorList>
            <person name="Tiago I."/>
            <person name="Soares F."/>
            <person name="Portugal A."/>
        </authorList>
    </citation>
    <scope>NUCLEOTIDE SEQUENCE [LARGE SCALE GENOMIC DNA]</scope>
    <source>
        <strain evidence="3">C</strain>
    </source>
</reference>
<keyword evidence="1" id="KW-0862">Zinc</keyword>
<dbReference type="AlphaFoldDB" id="A0A8K2A0B6"/>
<dbReference type="RefSeq" id="WP_161825875.1">
    <property type="nucleotide sequence ID" value="NZ_WVIC01000025.1"/>
</dbReference>
<dbReference type="InterPro" id="IPR007527">
    <property type="entry name" value="Znf_SWIM"/>
</dbReference>
<dbReference type="PROSITE" id="PS50966">
    <property type="entry name" value="ZF_SWIM"/>
    <property type="match status" value="1"/>
</dbReference>
<dbReference type="EMBL" id="WVIC01000025">
    <property type="protein sequence ID" value="NCJ07407.1"/>
    <property type="molecule type" value="Genomic_DNA"/>
</dbReference>
<proteinExistence type="predicted"/>
<evidence type="ECO:0000313" key="4">
    <source>
        <dbReference type="Proteomes" id="UP000607397"/>
    </source>
</evidence>
<sequence>MITRENLIYSASAAARILGIIYGHSRIVVREWFAVVWVWVPGHRPRFMSKAVFKRHFVERRKAAARALRVTQHIMDSTSFTVRNEEKGSTYIVQTVPAGLICQCEDYRNQVQFLGHGCCKHNYAVLNHLGFNSLSSYLNAAKAGTPIGALAA</sequence>
<name>A0A8K2A0B6_9CYAN</name>